<organism evidence="11">
    <name type="scientific">mine drainage metagenome</name>
    <dbReference type="NCBI Taxonomy" id="410659"/>
    <lineage>
        <taxon>unclassified sequences</taxon>
        <taxon>metagenomes</taxon>
        <taxon>ecological metagenomes</taxon>
    </lineage>
</organism>
<evidence type="ECO:0000256" key="6">
    <source>
        <dbReference type="ARBA" id="ARBA00022884"/>
    </source>
</evidence>
<keyword evidence="5" id="KW-0699">rRNA-binding</keyword>
<dbReference type="Pfam" id="PF01248">
    <property type="entry name" value="Ribosomal_L7Ae"/>
    <property type="match status" value="1"/>
</dbReference>
<dbReference type="GO" id="GO:1990904">
    <property type="term" value="C:ribonucleoprotein complex"/>
    <property type="evidence" value="ECO:0007669"/>
    <property type="project" value="UniProtKB-KW"/>
</dbReference>
<evidence type="ECO:0000256" key="9">
    <source>
        <dbReference type="ARBA" id="ARBA00035441"/>
    </source>
</evidence>
<evidence type="ECO:0000256" key="2">
    <source>
        <dbReference type="ARBA" id="ARBA00007337"/>
    </source>
</evidence>
<dbReference type="GO" id="GO:0003735">
    <property type="term" value="F:structural constituent of ribosome"/>
    <property type="evidence" value="ECO:0007669"/>
    <property type="project" value="InterPro"/>
</dbReference>
<reference evidence="11" key="1">
    <citation type="submission" date="2013-08" db="EMBL/GenBank/DDBJ databases">
        <authorList>
            <person name="Mendez C."/>
            <person name="Richter M."/>
            <person name="Ferrer M."/>
            <person name="Sanchez J."/>
        </authorList>
    </citation>
    <scope>NUCLEOTIDE SEQUENCE</scope>
</reference>
<reference evidence="11" key="2">
    <citation type="journal article" date="2014" name="ISME J.">
        <title>Microbial stratification in low pH oxic and suboxic macroscopic growths along an acid mine drainage.</title>
        <authorList>
            <person name="Mendez-Garcia C."/>
            <person name="Mesa V."/>
            <person name="Sprenger R.R."/>
            <person name="Richter M."/>
            <person name="Diez M.S."/>
            <person name="Solano J."/>
            <person name="Bargiela R."/>
            <person name="Golyshina O.V."/>
            <person name="Manteca A."/>
            <person name="Ramos J.L."/>
            <person name="Gallego J.R."/>
            <person name="Llorente I."/>
            <person name="Martins Dos Santos V.A."/>
            <person name="Jensen O.N."/>
            <person name="Pelaez A.I."/>
            <person name="Sanchez J."/>
            <person name="Ferrer M."/>
        </authorList>
    </citation>
    <scope>NUCLEOTIDE SEQUENCE</scope>
</reference>
<comment type="caution">
    <text evidence="11">The sequence shown here is derived from an EMBL/GenBank/DDBJ whole genome shotgun (WGS) entry which is preliminary data.</text>
</comment>
<gene>
    <name evidence="11" type="ORF">B1A_00338</name>
</gene>
<evidence type="ECO:0000259" key="10">
    <source>
        <dbReference type="Pfam" id="PF01248"/>
    </source>
</evidence>
<feature type="domain" description="Ribosomal protein eL8/eL30/eS12/Gadd45" evidence="10">
    <location>
        <begin position="18"/>
        <end position="108"/>
    </location>
</feature>
<dbReference type="EMBL" id="AUZX01000261">
    <property type="protein sequence ID" value="EQD80959.1"/>
    <property type="molecule type" value="Genomic_DNA"/>
</dbReference>
<proteinExistence type="inferred from homology"/>
<dbReference type="PROSITE" id="PS01082">
    <property type="entry name" value="RIBOSOMAL_L7AE"/>
    <property type="match status" value="1"/>
</dbReference>
<dbReference type="PRINTS" id="PR00884">
    <property type="entry name" value="RIBOSOMALHS6"/>
</dbReference>
<dbReference type="InterPro" id="IPR004037">
    <property type="entry name" value="Ribosomal_eL8-like_CS"/>
</dbReference>
<dbReference type="PRINTS" id="PR00881">
    <property type="entry name" value="L7ARS6FAMILY"/>
</dbReference>
<dbReference type="GO" id="GO:0019843">
    <property type="term" value="F:rRNA binding"/>
    <property type="evidence" value="ECO:0007669"/>
    <property type="project" value="UniProtKB-KW"/>
</dbReference>
<dbReference type="FunFam" id="3.30.1330.30:FF:000020">
    <property type="entry name" value="50S ribosomal protein L7Ae"/>
    <property type="match status" value="1"/>
</dbReference>
<keyword evidence="4" id="KW-0819">tRNA processing</keyword>
<dbReference type="GO" id="GO:0005737">
    <property type="term" value="C:cytoplasm"/>
    <property type="evidence" value="ECO:0007669"/>
    <property type="project" value="UniProtKB-SubCell"/>
</dbReference>
<dbReference type="NCBIfam" id="TIGR03677">
    <property type="entry name" value="eL8_ribo"/>
    <property type="match status" value="1"/>
</dbReference>
<dbReference type="GO" id="GO:0042254">
    <property type="term" value="P:ribosome biogenesis"/>
    <property type="evidence" value="ECO:0007669"/>
    <property type="project" value="InterPro"/>
</dbReference>
<dbReference type="GO" id="GO:0006412">
    <property type="term" value="P:translation"/>
    <property type="evidence" value="ECO:0007669"/>
    <property type="project" value="InterPro"/>
</dbReference>
<dbReference type="InterPro" id="IPR050257">
    <property type="entry name" value="eL8/uL1-like"/>
</dbReference>
<dbReference type="SUPFAM" id="SSF55315">
    <property type="entry name" value="L30e-like"/>
    <property type="match status" value="1"/>
</dbReference>
<keyword evidence="7 11" id="KW-0689">Ribosomal protein</keyword>
<sequence>MTRPIFVRFETPSDVADKVLQLIQVANETGKIRVGTNEVTKSSERAEAKLVVMAEDVDPVEILVHIPMLCEEKRIPYLYVPKKARLGQAAGLTKSSASVAVVEAGEAKGLLEELTATFATLKS</sequence>
<dbReference type="Gene3D" id="3.30.1330.30">
    <property type="match status" value="1"/>
</dbReference>
<comment type="subcellular location">
    <subcellularLocation>
        <location evidence="1">Cytoplasm</location>
    </subcellularLocation>
</comment>
<keyword evidence="6" id="KW-0694">RNA-binding</keyword>
<dbReference type="InterPro" id="IPR029064">
    <property type="entry name" value="Ribosomal_eL30-like_sf"/>
</dbReference>
<evidence type="ECO:0000313" key="11">
    <source>
        <dbReference type="EMBL" id="EQD80959.1"/>
    </source>
</evidence>
<dbReference type="GO" id="GO:0008033">
    <property type="term" value="P:tRNA processing"/>
    <property type="evidence" value="ECO:0007669"/>
    <property type="project" value="UniProtKB-KW"/>
</dbReference>
<evidence type="ECO:0000256" key="1">
    <source>
        <dbReference type="ARBA" id="ARBA00004496"/>
    </source>
</evidence>
<evidence type="ECO:0000256" key="7">
    <source>
        <dbReference type="ARBA" id="ARBA00022980"/>
    </source>
</evidence>
<name>T1DHY4_9ZZZZ</name>
<comment type="similarity">
    <text evidence="2">Belongs to the eukaryotic ribosomal protein eL8 family.</text>
</comment>
<evidence type="ECO:0000256" key="8">
    <source>
        <dbReference type="ARBA" id="ARBA00023274"/>
    </source>
</evidence>
<dbReference type="InterPro" id="IPR018492">
    <property type="entry name" value="Ribosomal_eL8/Nhp2"/>
</dbReference>
<dbReference type="HAMAP" id="MF_00326">
    <property type="entry name" value="Ribosomal_eL8"/>
    <property type="match status" value="1"/>
</dbReference>
<keyword evidence="3" id="KW-0963">Cytoplasm</keyword>
<evidence type="ECO:0000256" key="3">
    <source>
        <dbReference type="ARBA" id="ARBA00022490"/>
    </source>
</evidence>
<dbReference type="AlphaFoldDB" id="T1DHY4"/>
<dbReference type="InterPro" id="IPR022481">
    <property type="entry name" value="Ribosomal_eL8_arc"/>
</dbReference>
<evidence type="ECO:0000256" key="5">
    <source>
        <dbReference type="ARBA" id="ARBA00022730"/>
    </source>
</evidence>
<protein>
    <recommendedName>
        <fullName evidence="9">50S ribosomal protein L7Ae</fullName>
    </recommendedName>
</protein>
<dbReference type="PANTHER" id="PTHR23105">
    <property type="entry name" value="RIBOSOMAL PROTEIN L7AE FAMILY MEMBER"/>
    <property type="match status" value="1"/>
</dbReference>
<evidence type="ECO:0000256" key="4">
    <source>
        <dbReference type="ARBA" id="ARBA00022694"/>
    </source>
</evidence>
<dbReference type="InterPro" id="IPR004038">
    <property type="entry name" value="Ribosomal_eL8/eL30/eS12/Gad45"/>
</dbReference>
<keyword evidence="8" id="KW-0687">Ribonucleoprotein</keyword>
<dbReference type="GO" id="GO:0005840">
    <property type="term" value="C:ribosome"/>
    <property type="evidence" value="ECO:0007669"/>
    <property type="project" value="UniProtKB-KW"/>
</dbReference>
<accession>T1DHY4</accession>